<proteinExistence type="predicted"/>
<name>J9E742_WUCBA</name>
<dbReference type="Proteomes" id="UP000004810">
    <property type="component" value="Unassembled WGS sequence"/>
</dbReference>
<gene>
    <name evidence="1" type="ORF">WUBG_10990</name>
</gene>
<reference evidence="2" key="1">
    <citation type="submission" date="2012-08" db="EMBL/GenBank/DDBJ databases">
        <title>The Genome Sequence of Wuchereria bancrofti.</title>
        <authorList>
            <person name="Nutman T.B."/>
            <person name="Fink D.L."/>
            <person name="Russ C."/>
            <person name="Young S."/>
            <person name="Zeng Q."/>
            <person name="Koehrsen M."/>
            <person name="Alvarado L."/>
            <person name="Berlin A."/>
            <person name="Chapman S.B."/>
            <person name="Chen Z."/>
            <person name="Freedman E."/>
            <person name="Gellesch M."/>
            <person name="Goldberg J."/>
            <person name="Griggs A."/>
            <person name="Gujja S."/>
            <person name="Heilman E.R."/>
            <person name="Heiman D."/>
            <person name="Hepburn T."/>
            <person name="Howarth C."/>
            <person name="Jen D."/>
            <person name="Larson L."/>
            <person name="Lewis B."/>
            <person name="Mehta T."/>
            <person name="Park D."/>
            <person name="Pearson M."/>
            <person name="Roberts A."/>
            <person name="Saif S."/>
            <person name="Shea T."/>
            <person name="Shenoy N."/>
            <person name="Sisk P."/>
            <person name="Stolte C."/>
            <person name="Sykes S."/>
            <person name="Walk T."/>
            <person name="White J."/>
            <person name="Yandava C."/>
            <person name="Haas B."/>
            <person name="Henn M.R."/>
            <person name="Nusbaum C."/>
            <person name="Birren B."/>
        </authorList>
    </citation>
    <scope>NUCLEOTIDE SEQUENCE [LARGE SCALE GENOMIC DNA]</scope>
    <source>
        <strain evidence="2">NA</strain>
    </source>
</reference>
<sequence>MNENLYHKSLVRVTDFLRPLEVIDHILRMFLLIYRGQIIEELIHFIKPTLIFLKIKDLNIPISYSAWIMPPHHVNYYQDKSARCLSSCQLLSEGSDKCAINFMPCQLFSKG</sequence>
<dbReference type="EMBL" id="ADBV01006977">
    <property type="protein sequence ID" value="EJW78101.1"/>
    <property type="molecule type" value="Genomic_DNA"/>
</dbReference>
<evidence type="ECO:0000313" key="1">
    <source>
        <dbReference type="EMBL" id="EJW78101.1"/>
    </source>
</evidence>
<protein>
    <submittedName>
        <fullName evidence="1">Uncharacterized protein</fullName>
    </submittedName>
</protein>
<evidence type="ECO:0000313" key="2">
    <source>
        <dbReference type="Proteomes" id="UP000004810"/>
    </source>
</evidence>
<dbReference type="AlphaFoldDB" id="J9E742"/>
<comment type="caution">
    <text evidence="1">The sequence shown here is derived from an EMBL/GenBank/DDBJ whole genome shotgun (WGS) entry which is preliminary data.</text>
</comment>
<accession>J9E742</accession>
<organism evidence="1 2">
    <name type="scientific">Wuchereria bancrofti</name>
    <dbReference type="NCBI Taxonomy" id="6293"/>
    <lineage>
        <taxon>Eukaryota</taxon>
        <taxon>Metazoa</taxon>
        <taxon>Ecdysozoa</taxon>
        <taxon>Nematoda</taxon>
        <taxon>Chromadorea</taxon>
        <taxon>Rhabditida</taxon>
        <taxon>Spirurina</taxon>
        <taxon>Spiruromorpha</taxon>
        <taxon>Filarioidea</taxon>
        <taxon>Onchocercidae</taxon>
        <taxon>Wuchereria</taxon>
    </lineage>
</organism>